<feature type="region of interest" description="Disordered" evidence="1">
    <location>
        <begin position="445"/>
        <end position="476"/>
    </location>
</feature>
<accession>A0A2T0TUN5</accession>
<dbReference type="AlphaFoldDB" id="A0A2T0TUN5"/>
<name>A0A2T0TUN5_9ACTN</name>
<dbReference type="Pfam" id="PF10009">
    <property type="entry name" value="DUF2252"/>
    <property type="match status" value="1"/>
</dbReference>
<proteinExistence type="predicted"/>
<gene>
    <name evidence="2" type="ORF">LY71_106149</name>
</gene>
<dbReference type="Proteomes" id="UP000239210">
    <property type="component" value="Unassembled WGS sequence"/>
</dbReference>
<feature type="compositionally biased region" description="Basic residues" evidence="1">
    <location>
        <begin position="457"/>
        <end position="470"/>
    </location>
</feature>
<evidence type="ECO:0000313" key="3">
    <source>
        <dbReference type="Proteomes" id="UP000239210"/>
    </source>
</evidence>
<dbReference type="InterPro" id="IPR018721">
    <property type="entry name" value="DUF2252"/>
</dbReference>
<dbReference type="InterPro" id="IPR011009">
    <property type="entry name" value="Kinase-like_dom_sf"/>
</dbReference>
<reference evidence="2 3" key="1">
    <citation type="submission" date="2018-03" db="EMBL/GenBank/DDBJ databases">
        <title>Genomic Encyclopedia of Archaeal and Bacterial Type Strains, Phase II (KMG-II): from individual species to whole genera.</title>
        <authorList>
            <person name="Goeker M."/>
        </authorList>
    </citation>
    <scope>NUCLEOTIDE SEQUENCE [LARGE SCALE GENOMIC DNA]</scope>
    <source>
        <strain evidence="2 3">DSM 45416</strain>
    </source>
</reference>
<sequence length="504" mass="55476">MPSVSESPRGVAGEGTPGDRSELIVGVLVDAFADLMAADADAFRTKFRKMAADPFAFYRGSACLFYADMDVLDDRWCDERTARVWIQGDLHAENFGTYMDGSGRIVFDVNDFDEAYVGHVSWDLRRFVASFALLAWRKALGDDVIGELLAGYLHSYLDQVEAFTRSDDDRSFALTTANTEGAVHRAILETTARTRGALLDRMTVVESYQRRFADGGRTRRLDDAERDHVLAALDRWRTTVVPPVRRRDVAYDVKDVIGTGGFGIGSAGLPAYNVLLEGYDQALENDVVLSLKQGNVAAPSRVVRDPRISGSFEHHGHRTAVSQRALQANASQFLGHTEIGGVGFVVQELSPYEVDLEWDDLTEPEEIAPVLAQLGRATAKVHCVGDLDSDHELVDFQTEEAIVAMVGGRREEFVADLVDFAHAYARQAQEDHRLFVDAFRAGRTRASAPAAPTRSARAGHRRPSPRRGHRGRGESFLCLTGTGGPCGCAGSRRRRTRRAGRCRG</sequence>
<dbReference type="EMBL" id="PVTG01000006">
    <property type="protein sequence ID" value="PRY49371.1"/>
    <property type="molecule type" value="Genomic_DNA"/>
</dbReference>
<comment type="caution">
    <text evidence="2">The sequence shown here is derived from an EMBL/GenBank/DDBJ whole genome shotgun (WGS) entry which is preliminary data.</text>
</comment>
<organism evidence="2 3">
    <name type="scientific">Geodermatophilus tzadiensis</name>
    <dbReference type="NCBI Taxonomy" id="1137988"/>
    <lineage>
        <taxon>Bacteria</taxon>
        <taxon>Bacillati</taxon>
        <taxon>Actinomycetota</taxon>
        <taxon>Actinomycetes</taxon>
        <taxon>Geodermatophilales</taxon>
        <taxon>Geodermatophilaceae</taxon>
        <taxon>Geodermatophilus</taxon>
    </lineage>
</organism>
<evidence type="ECO:0000256" key="1">
    <source>
        <dbReference type="SAM" id="MobiDB-lite"/>
    </source>
</evidence>
<dbReference type="SUPFAM" id="SSF56112">
    <property type="entry name" value="Protein kinase-like (PK-like)"/>
    <property type="match status" value="1"/>
</dbReference>
<keyword evidence="3" id="KW-1185">Reference proteome</keyword>
<protein>
    <submittedName>
        <fullName evidence="2">Uncharacterized protein (DUF2252 family)</fullName>
    </submittedName>
</protein>
<feature type="compositionally biased region" description="Low complexity" evidence="1">
    <location>
        <begin position="445"/>
        <end position="456"/>
    </location>
</feature>
<dbReference type="PANTHER" id="PTHR39441:SF1">
    <property type="entry name" value="DUF2252 DOMAIN-CONTAINING PROTEIN"/>
    <property type="match status" value="1"/>
</dbReference>
<evidence type="ECO:0000313" key="2">
    <source>
        <dbReference type="EMBL" id="PRY49371.1"/>
    </source>
</evidence>
<dbReference type="PANTHER" id="PTHR39441">
    <property type="entry name" value="DUF2252 DOMAIN-CONTAINING PROTEIN"/>
    <property type="match status" value="1"/>
</dbReference>